<evidence type="ECO:0000256" key="9">
    <source>
        <dbReference type="ARBA" id="ARBA00037230"/>
    </source>
</evidence>
<dbReference type="AlphaFoldDB" id="A0A381RHH1"/>
<evidence type="ECO:0000256" key="1">
    <source>
        <dbReference type="ARBA" id="ARBA00004429"/>
    </source>
</evidence>
<keyword evidence="7 10" id="KW-1133">Transmembrane helix</keyword>
<dbReference type="PANTHER" id="PTHR43653">
    <property type="entry name" value="CYTOCHROME C ASSEMBLY PROTEIN-RELATED"/>
    <property type="match status" value="1"/>
</dbReference>
<dbReference type="Pfam" id="PF16327">
    <property type="entry name" value="CcmF_C"/>
    <property type="match status" value="1"/>
</dbReference>
<comment type="subcellular location">
    <subcellularLocation>
        <location evidence="1">Cell inner membrane</location>
        <topology evidence="1">Multi-pass membrane protein</topology>
    </subcellularLocation>
</comment>
<evidence type="ECO:0000256" key="5">
    <source>
        <dbReference type="ARBA" id="ARBA00022692"/>
    </source>
</evidence>
<dbReference type="InterPro" id="IPR003567">
    <property type="entry name" value="Cyt_c_biogenesis"/>
</dbReference>
<feature type="transmembrane region" description="Helical" evidence="10">
    <location>
        <begin position="87"/>
        <end position="103"/>
    </location>
</feature>
<reference evidence="13" key="1">
    <citation type="submission" date="2018-05" db="EMBL/GenBank/DDBJ databases">
        <authorList>
            <person name="Lanie J.A."/>
            <person name="Ng W.-L."/>
            <person name="Kazmierczak K.M."/>
            <person name="Andrzejewski T.M."/>
            <person name="Davidsen T.M."/>
            <person name="Wayne K.J."/>
            <person name="Tettelin H."/>
            <person name="Glass J.I."/>
            <person name="Rusch D."/>
            <person name="Podicherti R."/>
            <person name="Tsui H.-C.T."/>
            <person name="Winkler M.E."/>
        </authorList>
    </citation>
    <scope>NUCLEOTIDE SEQUENCE</scope>
</reference>
<evidence type="ECO:0000256" key="4">
    <source>
        <dbReference type="ARBA" id="ARBA00022519"/>
    </source>
</evidence>
<dbReference type="InterPro" id="IPR002541">
    <property type="entry name" value="Cyt_c_assembly"/>
</dbReference>
<dbReference type="PRINTS" id="PR01411">
    <property type="entry name" value="CCMFBIOGNSIS"/>
</dbReference>
<name>A0A381RHH1_9ZZZZ</name>
<evidence type="ECO:0000256" key="3">
    <source>
        <dbReference type="ARBA" id="ARBA00022475"/>
    </source>
</evidence>
<evidence type="ECO:0000256" key="6">
    <source>
        <dbReference type="ARBA" id="ARBA00022748"/>
    </source>
</evidence>
<feature type="transmembrane region" description="Helical" evidence="10">
    <location>
        <begin position="418"/>
        <end position="437"/>
    </location>
</feature>
<feature type="transmembrane region" description="Helical" evidence="10">
    <location>
        <begin position="169"/>
        <end position="188"/>
    </location>
</feature>
<comment type="function">
    <text evidence="9">Required for the biogenesis of c-type cytochromes. Possible subunit of a heme lyase.</text>
</comment>
<organism evidence="13">
    <name type="scientific">marine metagenome</name>
    <dbReference type="NCBI Taxonomy" id="408172"/>
    <lineage>
        <taxon>unclassified sequences</taxon>
        <taxon>metagenomes</taxon>
        <taxon>ecological metagenomes</taxon>
    </lineage>
</organism>
<evidence type="ECO:0000313" key="13">
    <source>
        <dbReference type="EMBL" id="SUZ91255.1"/>
    </source>
</evidence>
<dbReference type="PANTHER" id="PTHR43653:SF1">
    <property type="entry name" value="CYTOCHROME C-TYPE BIOGENESIS PROTEIN CCMF"/>
    <property type="match status" value="1"/>
</dbReference>
<evidence type="ECO:0000256" key="7">
    <source>
        <dbReference type="ARBA" id="ARBA00022989"/>
    </source>
</evidence>
<dbReference type="GO" id="GO:0015232">
    <property type="term" value="F:heme transmembrane transporter activity"/>
    <property type="evidence" value="ECO:0007669"/>
    <property type="project" value="InterPro"/>
</dbReference>
<feature type="non-terminal residue" evidence="13">
    <location>
        <position position="441"/>
    </location>
</feature>
<accession>A0A381RHH1</accession>
<comment type="similarity">
    <text evidence="2">Belongs to the CcmF/CycK/Ccl1/NrfE/CcsA family.</text>
</comment>
<keyword evidence="4" id="KW-0997">Cell inner membrane</keyword>
<feature type="transmembrane region" description="Helical" evidence="10">
    <location>
        <begin position="305"/>
        <end position="323"/>
    </location>
</feature>
<feature type="transmembrane region" description="Helical" evidence="10">
    <location>
        <begin position="344"/>
        <end position="366"/>
    </location>
</feature>
<keyword evidence="8 10" id="KW-0472">Membrane</keyword>
<dbReference type="InterPro" id="IPR032523">
    <property type="entry name" value="CcmF_C"/>
</dbReference>
<keyword evidence="5 10" id="KW-0812">Transmembrane</keyword>
<dbReference type="PRINTS" id="PR01410">
    <property type="entry name" value="CCBIOGENESIS"/>
</dbReference>
<feature type="transmembrane region" description="Helical" evidence="10">
    <location>
        <begin position="200"/>
        <end position="222"/>
    </location>
</feature>
<dbReference type="InterPro" id="IPR003568">
    <property type="entry name" value="Cyt_c_biogenesis_CcmF"/>
</dbReference>
<evidence type="ECO:0000256" key="10">
    <source>
        <dbReference type="SAM" id="Phobius"/>
    </source>
</evidence>
<gene>
    <name evidence="13" type="ORF">METZ01_LOCUS44109</name>
</gene>
<dbReference type="GO" id="GO:0020037">
    <property type="term" value="F:heme binding"/>
    <property type="evidence" value="ECO:0007669"/>
    <property type="project" value="InterPro"/>
</dbReference>
<dbReference type="GO" id="GO:0005886">
    <property type="term" value="C:plasma membrane"/>
    <property type="evidence" value="ECO:0007669"/>
    <property type="project" value="UniProtKB-SubCell"/>
</dbReference>
<feature type="transmembrane region" description="Helical" evidence="10">
    <location>
        <begin position="33"/>
        <end position="54"/>
    </location>
</feature>
<feature type="transmembrane region" description="Helical" evidence="10">
    <location>
        <begin position="6"/>
        <end position="21"/>
    </location>
</feature>
<evidence type="ECO:0008006" key="14">
    <source>
        <dbReference type="Google" id="ProtNLM"/>
    </source>
</evidence>
<evidence type="ECO:0000259" key="11">
    <source>
        <dbReference type="Pfam" id="PF01578"/>
    </source>
</evidence>
<dbReference type="EMBL" id="UINC01001960">
    <property type="protein sequence ID" value="SUZ91255.1"/>
    <property type="molecule type" value="Genomic_DNA"/>
</dbReference>
<protein>
    <recommendedName>
        <fullName evidence="14">Cytochrome c assembly protein domain-containing protein</fullName>
    </recommendedName>
</protein>
<feature type="transmembrane region" description="Helical" evidence="10">
    <location>
        <begin position="115"/>
        <end position="134"/>
    </location>
</feature>
<feature type="domain" description="Cytochrome c-type biogenesis protein CcmF C-terminal" evidence="12">
    <location>
        <begin position="307"/>
        <end position="433"/>
    </location>
</feature>
<feature type="transmembrane region" description="Helical" evidence="10">
    <location>
        <begin position="266"/>
        <end position="285"/>
    </location>
</feature>
<keyword evidence="3" id="KW-1003">Cell membrane</keyword>
<evidence type="ECO:0000256" key="2">
    <source>
        <dbReference type="ARBA" id="ARBA00009186"/>
    </source>
</evidence>
<dbReference type="Pfam" id="PF01578">
    <property type="entry name" value="Cytochrom_C_asm"/>
    <property type="match status" value="1"/>
</dbReference>
<evidence type="ECO:0000259" key="12">
    <source>
        <dbReference type="Pfam" id="PF16327"/>
    </source>
</evidence>
<dbReference type="GO" id="GO:0017004">
    <property type="term" value="P:cytochrome complex assembly"/>
    <property type="evidence" value="ECO:0007669"/>
    <property type="project" value="UniProtKB-KW"/>
</dbReference>
<evidence type="ECO:0000256" key="8">
    <source>
        <dbReference type="ARBA" id="ARBA00023136"/>
    </source>
</evidence>
<keyword evidence="6" id="KW-0201">Cytochrome c-type biogenesis</keyword>
<feature type="transmembrane region" description="Helical" evidence="10">
    <location>
        <begin position="242"/>
        <end position="259"/>
    </location>
</feature>
<feature type="transmembrane region" description="Helical" evidence="10">
    <location>
        <begin position="386"/>
        <end position="406"/>
    </location>
</feature>
<sequence>MNLAFGFGILSLLTIFFYTRNGDQRLYLTGQRLALGVSFFVFLATFILGYQLIISNFDIDYVARYTSLETPVVYKISALWAGQSGSLLFWLFILSIYATVVILQNQRKHHGLMPWVIITLVIVQMFFLVLTNYVTNPFKATEADFIVANGNGLNPLLQNVTMAIHPPTLYLGFVGFTVPFSFGISALVNRDTSPLWIQSIRRWTLVAWLFLSMGIILGGWWAYRELGWGGYWAWDPVENASFMPWLTATAFVHSIIIQEKKDMLRVWNMVLIILTFTLCIFGTFLTRSGVMSSVHSFTASSLGPIFLAFVFFILIASFGLMYTRMNDLRSTKRMESFTSRESGFLFNNMVFVVMCFSVFWGTLFPVISEAVRGTKITVGPPFFNQINIPIGLILLGLTGVGPLLAWRRTGKKNLIRNFTFPILTGLSSAIVLLIIGYRDYV</sequence>
<feature type="domain" description="Cytochrome c assembly protein" evidence="11">
    <location>
        <begin position="81"/>
        <end position="288"/>
    </location>
</feature>
<proteinExistence type="inferred from homology"/>